<reference evidence="3" key="1">
    <citation type="submission" date="2021-02" db="EMBL/GenBank/DDBJ databases">
        <authorList>
            <person name="Nowell W R."/>
        </authorList>
    </citation>
    <scope>NUCLEOTIDE SEQUENCE</scope>
</reference>
<feature type="compositionally biased region" description="Acidic residues" evidence="1">
    <location>
        <begin position="15"/>
        <end position="25"/>
    </location>
</feature>
<dbReference type="Pfam" id="PF21021">
    <property type="entry name" value="FAF1"/>
    <property type="match status" value="1"/>
</dbReference>
<name>A0A819CKW3_9BILA</name>
<dbReference type="EMBL" id="CAJOBE010002411">
    <property type="protein sequence ID" value="CAF3820579.1"/>
    <property type="molecule type" value="Genomic_DNA"/>
</dbReference>
<dbReference type="Proteomes" id="UP000663874">
    <property type="component" value="Unassembled WGS sequence"/>
</dbReference>
<feature type="region of interest" description="Disordered" evidence="1">
    <location>
        <begin position="1"/>
        <end position="33"/>
    </location>
</feature>
<evidence type="ECO:0000259" key="2">
    <source>
        <dbReference type="Pfam" id="PF21021"/>
    </source>
</evidence>
<dbReference type="SUPFAM" id="SSF52833">
    <property type="entry name" value="Thioredoxin-like"/>
    <property type="match status" value="1"/>
</dbReference>
<evidence type="ECO:0000256" key="1">
    <source>
        <dbReference type="SAM" id="MobiDB-lite"/>
    </source>
</evidence>
<dbReference type="AlphaFoldDB" id="A0A819CKW3"/>
<feature type="domain" description="Fas-associated factor 1/2-like UAS" evidence="2">
    <location>
        <begin position="46"/>
        <end position="131"/>
    </location>
</feature>
<comment type="caution">
    <text evidence="3">The sequence shown here is derived from an EMBL/GenBank/DDBJ whole genome shotgun (WGS) entry which is preliminary data.</text>
</comment>
<dbReference type="InterPro" id="IPR049483">
    <property type="entry name" value="FAF1_2-like_UAS"/>
</dbReference>
<sequence length="132" mass="15588">METYLENKETRSIDSDSDISDDESNVETNESFPEVYENGIPDVQSFYRCFQRRYHACPVFFESSLQDACHEAFNSTVMQECRPVLIYIHNDESMFNNVFGYKIFTSTIIIDYLLENYIVWPWDVTSESNRNT</sequence>
<gene>
    <name evidence="3" type="ORF">FNK824_LOCUS16133</name>
</gene>
<dbReference type="InterPro" id="IPR036249">
    <property type="entry name" value="Thioredoxin-like_sf"/>
</dbReference>
<proteinExistence type="predicted"/>
<protein>
    <recommendedName>
        <fullName evidence="2">Fas-associated factor 1/2-like UAS domain-containing protein</fullName>
    </recommendedName>
</protein>
<accession>A0A819CKW3</accession>
<organism evidence="3 4">
    <name type="scientific">Rotaria sordida</name>
    <dbReference type="NCBI Taxonomy" id="392033"/>
    <lineage>
        <taxon>Eukaryota</taxon>
        <taxon>Metazoa</taxon>
        <taxon>Spiralia</taxon>
        <taxon>Gnathifera</taxon>
        <taxon>Rotifera</taxon>
        <taxon>Eurotatoria</taxon>
        <taxon>Bdelloidea</taxon>
        <taxon>Philodinida</taxon>
        <taxon>Philodinidae</taxon>
        <taxon>Rotaria</taxon>
    </lineage>
</organism>
<dbReference type="Gene3D" id="3.40.30.10">
    <property type="entry name" value="Glutaredoxin"/>
    <property type="match status" value="1"/>
</dbReference>
<evidence type="ECO:0000313" key="3">
    <source>
        <dbReference type="EMBL" id="CAF3820579.1"/>
    </source>
</evidence>
<evidence type="ECO:0000313" key="4">
    <source>
        <dbReference type="Proteomes" id="UP000663874"/>
    </source>
</evidence>
<feature type="compositionally biased region" description="Basic and acidic residues" evidence="1">
    <location>
        <begin position="1"/>
        <end position="14"/>
    </location>
</feature>